<organism evidence="1 2">
    <name type="scientific">[Clostridium] ultunense Esp</name>
    <dbReference type="NCBI Taxonomy" id="1288971"/>
    <lineage>
        <taxon>Bacteria</taxon>
        <taxon>Bacillati</taxon>
        <taxon>Bacillota</taxon>
        <taxon>Tissierellia</taxon>
        <taxon>Tissierellales</taxon>
        <taxon>Tepidimicrobiaceae</taxon>
        <taxon>Schnuerera</taxon>
    </lineage>
</organism>
<proteinExistence type="predicted"/>
<dbReference type="Proteomes" id="UP000245423">
    <property type="component" value="Chromosome 1"/>
</dbReference>
<dbReference type="HOGENOM" id="CLU_2583658_0_0_9"/>
<dbReference type="EMBL" id="LT669839">
    <property type="protein sequence ID" value="SHD75620.1"/>
    <property type="molecule type" value="Genomic_DNA"/>
</dbReference>
<gene>
    <name evidence="1" type="ORF">CUESP1_0222</name>
</gene>
<accession>M1ZHV5</accession>
<keyword evidence="2" id="KW-1185">Reference proteome</keyword>
<dbReference type="AlphaFoldDB" id="M1ZHV5"/>
<dbReference type="OrthoDB" id="1707859at2"/>
<reference evidence="1 2" key="1">
    <citation type="submission" date="2016-11" db="EMBL/GenBank/DDBJ databases">
        <authorList>
            <person name="Manzoor S."/>
        </authorList>
    </citation>
    <scope>NUCLEOTIDE SEQUENCE [LARGE SCALE GENOMIC DNA]</scope>
    <source>
        <strain evidence="1">Clostridium ultunense strain Esp</strain>
    </source>
</reference>
<evidence type="ECO:0000313" key="2">
    <source>
        <dbReference type="Proteomes" id="UP000245423"/>
    </source>
</evidence>
<dbReference type="RefSeq" id="WP_005588314.1">
    <property type="nucleotide sequence ID" value="NZ_LT669839.1"/>
</dbReference>
<sequence>MFFSKKLKILGIEIQELKDEEIYLCLLKDKKRNIIDDDPIEASGKELKYLAEMQGQRYGMIRYSSEHFYEVIGLKEKAPV</sequence>
<name>M1ZHV5_9FIRM</name>
<evidence type="ECO:0000313" key="1">
    <source>
        <dbReference type="EMBL" id="SHD75620.1"/>
    </source>
</evidence>
<protein>
    <submittedName>
        <fullName evidence="1">Uncharacterized protein</fullName>
    </submittedName>
</protein>